<dbReference type="EMBL" id="CATNWA010019640">
    <property type="protein sequence ID" value="CAI9614266.1"/>
    <property type="molecule type" value="Genomic_DNA"/>
</dbReference>
<proteinExistence type="predicted"/>
<evidence type="ECO:0000313" key="1">
    <source>
        <dbReference type="EMBL" id="CAI9614266.1"/>
    </source>
</evidence>
<dbReference type="Proteomes" id="UP001162483">
    <property type="component" value="Unassembled WGS sequence"/>
</dbReference>
<accession>A0ABN9H316</accession>
<gene>
    <name evidence="1" type="ORF">SPARVUS_LOCUS15022211</name>
</gene>
<keyword evidence="2" id="KW-1185">Reference proteome</keyword>
<sequence length="59" mass="5850">MDSCALGHTGKKSLHTLEITACTGTEVPSTVAISSAGSMPLKLMAPACGSCIPLCGWGG</sequence>
<protein>
    <submittedName>
        <fullName evidence="1">Uncharacterized protein</fullName>
    </submittedName>
</protein>
<name>A0ABN9H316_9NEOB</name>
<reference evidence="1" key="1">
    <citation type="submission" date="2023-05" db="EMBL/GenBank/DDBJ databases">
        <authorList>
            <person name="Stuckert A."/>
        </authorList>
    </citation>
    <scope>NUCLEOTIDE SEQUENCE</scope>
</reference>
<evidence type="ECO:0000313" key="2">
    <source>
        <dbReference type="Proteomes" id="UP001162483"/>
    </source>
</evidence>
<comment type="caution">
    <text evidence="1">The sequence shown here is derived from an EMBL/GenBank/DDBJ whole genome shotgun (WGS) entry which is preliminary data.</text>
</comment>
<organism evidence="1 2">
    <name type="scientific">Staurois parvus</name>
    <dbReference type="NCBI Taxonomy" id="386267"/>
    <lineage>
        <taxon>Eukaryota</taxon>
        <taxon>Metazoa</taxon>
        <taxon>Chordata</taxon>
        <taxon>Craniata</taxon>
        <taxon>Vertebrata</taxon>
        <taxon>Euteleostomi</taxon>
        <taxon>Amphibia</taxon>
        <taxon>Batrachia</taxon>
        <taxon>Anura</taxon>
        <taxon>Neobatrachia</taxon>
        <taxon>Ranoidea</taxon>
        <taxon>Ranidae</taxon>
        <taxon>Staurois</taxon>
    </lineage>
</organism>